<keyword evidence="3" id="KW-1185">Reference proteome</keyword>
<protein>
    <submittedName>
        <fullName evidence="2">Uncharacterized protein</fullName>
    </submittedName>
</protein>
<evidence type="ECO:0000256" key="1">
    <source>
        <dbReference type="SAM" id="MobiDB-lite"/>
    </source>
</evidence>
<dbReference type="KEGG" id="ope:PU634_06395"/>
<evidence type="ECO:0000313" key="2">
    <source>
        <dbReference type="EMBL" id="WMC11989.1"/>
    </source>
</evidence>
<organism evidence="2 3">
    <name type="scientific">Oceanimonas pelagia</name>
    <dbReference type="NCBI Taxonomy" id="3028314"/>
    <lineage>
        <taxon>Bacteria</taxon>
        <taxon>Pseudomonadati</taxon>
        <taxon>Pseudomonadota</taxon>
        <taxon>Gammaproteobacteria</taxon>
        <taxon>Aeromonadales</taxon>
        <taxon>Aeromonadaceae</taxon>
        <taxon>Oceanimonas</taxon>
    </lineage>
</organism>
<dbReference type="EMBL" id="CP118224">
    <property type="protein sequence ID" value="WMC11989.1"/>
    <property type="molecule type" value="Genomic_DNA"/>
</dbReference>
<reference evidence="2 3" key="1">
    <citation type="submission" date="2023-02" db="EMBL/GenBank/DDBJ databases">
        <title>Complete genome sequence of a novel bacterium Oceanimonas sp. NTOU-MSR1 isolated from marine coast sediment.</title>
        <authorList>
            <person name="Yang H.-T."/>
            <person name="Chen Y.-L."/>
            <person name="Ho Y.-N."/>
        </authorList>
    </citation>
    <scope>NUCLEOTIDE SEQUENCE [LARGE SCALE GENOMIC DNA]</scope>
    <source>
        <strain evidence="2 3">NTOU-MSR1</strain>
    </source>
</reference>
<sequence>MDSNAKQDPKLSSRGAKKLPKMLKIKANDTMLRKSACIGERPAYNAHPSAAMSG</sequence>
<accession>A0AA50KQV5</accession>
<gene>
    <name evidence="2" type="ORF">PU634_06395</name>
</gene>
<dbReference type="RefSeq" id="WP_306763225.1">
    <property type="nucleotide sequence ID" value="NZ_CP118224.1"/>
</dbReference>
<proteinExistence type="predicted"/>
<dbReference type="AlphaFoldDB" id="A0AA50KQV5"/>
<dbReference type="Proteomes" id="UP001223802">
    <property type="component" value="Chromosome"/>
</dbReference>
<evidence type="ECO:0000313" key="3">
    <source>
        <dbReference type="Proteomes" id="UP001223802"/>
    </source>
</evidence>
<name>A0AA50KQV5_9GAMM</name>
<feature type="compositionally biased region" description="Basic and acidic residues" evidence="1">
    <location>
        <begin position="1"/>
        <end position="11"/>
    </location>
</feature>
<feature type="region of interest" description="Disordered" evidence="1">
    <location>
        <begin position="1"/>
        <end position="22"/>
    </location>
</feature>